<feature type="domain" description="SUI1" evidence="1">
    <location>
        <begin position="278"/>
        <end position="354"/>
    </location>
</feature>
<dbReference type="SUPFAM" id="SSF55159">
    <property type="entry name" value="eIF1-like"/>
    <property type="match status" value="1"/>
</dbReference>
<dbReference type="SUPFAM" id="SSF47592">
    <property type="entry name" value="SWIB/MDM2 domain"/>
    <property type="match status" value="1"/>
</dbReference>
<dbReference type="Pfam" id="PF01253">
    <property type="entry name" value="SUI1"/>
    <property type="match status" value="1"/>
</dbReference>
<dbReference type="EMBL" id="CACVBS010000035">
    <property type="protein sequence ID" value="CAA7262136.1"/>
    <property type="molecule type" value="Genomic_DNA"/>
</dbReference>
<dbReference type="PANTHER" id="PTHR12217">
    <property type="entry name" value="EUKARYOTIC TRANSLATION INITIATION FACTOR 2D"/>
    <property type="match status" value="1"/>
</dbReference>
<dbReference type="PROSITE" id="PS50296">
    <property type="entry name" value="SUI1"/>
    <property type="match status" value="1"/>
</dbReference>
<evidence type="ECO:0000259" key="1">
    <source>
        <dbReference type="PROSITE" id="PS50296"/>
    </source>
</evidence>
<dbReference type="OrthoDB" id="199771at2759"/>
<dbReference type="PANTHER" id="PTHR12217:SF4">
    <property type="entry name" value="EUKARYOTIC TRANSLATION INITIATION FACTOR 2D"/>
    <property type="match status" value="1"/>
</dbReference>
<dbReference type="GO" id="GO:0001731">
    <property type="term" value="P:formation of translation preinitiation complex"/>
    <property type="evidence" value="ECO:0007669"/>
    <property type="project" value="InterPro"/>
</dbReference>
<reference evidence="3 4" key="1">
    <citation type="submission" date="2020-01" db="EMBL/GenBank/DDBJ databases">
        <authorList>
            <person name="Gupta K D."/>
        </authorList>
    </citation>
    <scope>NUCLEOTIDE SEQUENCE [LARGE SCALE GENOMIC DNA]</scope>
</reference>
<dbReference type="PROSITE" id="PS51925">
    <property type="entry name" value="SWIB_MDM2"/>
    <property type="match status" value="1"/>
</dbReference>
<dbReference type="InterPro" id="IPR036877">
    <property type="entry name" value="SUI1_dom_sf"/>
</dbReference>
<name>A0A8S0W9C7_CYCAE</name>
<evidence type="ECO:0000313" key="3">
    <source>
        <dbReference type="EMBL" id="CAA7262136.1"/>
    </source>
</evidence>
<gene>
    <name evidence="3" type="ORF">AAE3_LOCUS4508</name>
</gene>
<dbReference type="Pfam" id="PF26291">
    <property type="entry name" value="SWIB_eIF2D"/>
    <property type="match status" value="1"/>
</dbReference>
<dbReference type="InterPro" id="IPR036885">
    <property type="entry name" value="SWIB_MDM2_dom_sf"/>
</dbReference>
<sequence>MSYSPLEVTELLNKALLQVLSNPPPSSAFPISATIFHSNYILPSRPAFPALVLSPAGSYGDENGNAPHCDTEITIKTSSHKSLTTFLKAAEKSCLLTLKLPHKQQPDLLITAINALHSSVLSHSTFETVKDVETRTAKKAAKEERENQGGIKRVEVRELYKPRQTSVMLFEGIGAKTNDLYSIPKIQEVLKTYITKKSLINQDDRAYINLDHLLCAWLAPRAPRGKGKNKGASEPEPPARLMRRDELTKAVLKKMELWHEITVDGQEPVLTQGSLSAIRVVTVFRRYKKPVTLITGFEPFIIINTDEMAEDMKKICASASWVSPAPGKHAGSSMEVLVQGRHSKAVVDYLMSKGIPKKWIAVSGLPGKK</sequence>
<evidence type="ECO:0008006" key="5">
    <source>
        <dbReference type="Google" id="ProtNLM"/>
    </source>
</evidence>
<dbReference type="InterPro" id="IPR039757">
    <property type="entry name" value="EIF2D"/>
</dbReference>
<dbReference type="Pfam" id="PF25304">
    <property type="entry name" value="WHD_eIF2D"/>
    <property type="match status" value="1"/>
</dbReference>
<dbReference type="InterPro" id="IPR057429">
    <property type="entry name" value="WH_eIF2D"/>
</dbReference>
<evidence type="ECO:0000259" key="2">
    <source>
        <dbReference type="PROSITE" id="PS51925"/>
    </source>
</evidence>
<dbReference type="AlphaFoldDB" id="A0A8S0W9C7"/>
<dbReference type="InterPro" id="IPR058886">
    <property type="entry name" value="SWIB_eIF2D"/>
</dbReference>
<dbReference type="GO" id="GO:0003743">
    <property type="term" value="F:translation initiation factor activity"/>
    <property type="evidence" value="ECO:0007669"/>
    <property type="project" value="InterPro"/>
</dbReference>
<dbReference type="InterPro" id="IPR001950">
    <property type="entry name" value="SUI1"/>
</dbReference>
<protein>
    <recommendedName>
        <fullName evidence="5">SUI1 domain-containing protein</fullName>
    </recommendedName>
</protein>
<dbReference type="Gene3D" id="3.30.780.10">
    <property type="entry name" value="SUI1-like domain"/>
    <property type="match status" value="1"/>
</dbReference>
<accession>A0A8S0W9C7</accession>
<dbReference type="InterPro" id="IPR003121">
    <property type="entry name" value="SWIB_MDM2_domain"/>
</dbReference>
<dbReference type="CDD" id="cd11608">
    <property type="entry name" value="eIF2D_C"/>
    <property type="match status" value="1"/>
</dbReference>
<comment type="caution">
    <text evidence="3">The sequence shown here is derived from an EMBL/GenBank/DDBJ whole genome shotgun (WGS) entry which is preliminary data.</text>
</comment>
<organism evidence="3 4">
    <name type="scientific">Cyclocybe aegerita</name>
    <name type="common">Black poplar mushroom</name>
    <name type="synonym">Agrocybe aegerita</name>
    <dbReference type="NCBI Taxonomy" id="1973307"/>
    <lineage>
        <taxon>Eukaryota</taxon>
        <taxon>Fungi</taxon>
        <taxon>Dikarya</taxon>
        <taxon>Basidiomycota</taxon>
        <taxon>Agaricomycotina</taxon>
        <taxon>Agaricomycetes</taxon>
        <taxon>Agaricomycetidae</taxon>
        <taxon>Agaricales</taxon>
        <taxon>Agaricineae</taxon>
        <taxon>Bolbitiaceae</taxon>
        <taxon>Cyclocybe</taxon>
    </lineage>
</organism>
<evidence type="ECO:0000313" key="4">
    <source>
        <dbReference type="Proteomes" id="UP000467700"/>
    </source>
</evidence>
<feature type="domain" description="DM2" evidence="2">
    <location>
        <begin position="158"/>
        <end position="248"/>
    </location>
</feature>
<proteinExistence type="predicted"/>
<dbReference type="InterPro" id="IPR039759">
    <property type="entry name" value="eIF2D_SUI1"/>
</dbReference>
<dbReference type="Proteomes" id="UP000467700">
    <property type="component" value="Unassembled WGS sequence"/>
</dbReference>
<keyword evidence="4" id="KW-1185">Reference proteome</keyword>